<feature type="compositionally biased region" description="Low complexity" evidence="1">
    <location>
        <begin position="14"/>
        <end position="31"/>
    </location>
</feature>
<feature type="region of interest" description="Disordered" evidence="1">
    <location>
        <begin position="14"/>
        <end position="38"/>
    </location>
</feature>
<dbReference type="EMBL" id="SDMP01000009">
    <property type="protein sequence ID" value="RYR38448.1"/>
    <property type="molecule type" value="Genomic_DNA"/>
</dbReference>
<protein>
    <submittedName>
        <fullName evidence="2">Uncharacterized protein</fullName>
    </submittedName>
</protein>
<sequence length="105" mass="12226">MECDFVEPLCRVPSSVGNDSSSNSHDNIPNHYIEEGEQTNKVESEEMDLVMRALSVVCFQLKRNYWITAAFEMMKYQELECGLRSYKWLMNSILPTQRKLGSQLR</sequence>
<evidence type="ECO:0000313" key="2">
    <source>
        <dbReference type="EMBL" id="RYR38448.1"/>
    </source>
</evidence>
<accession>A0A445BID9</accession>
<organism evidence="2 3">
    <name type="scientific">Arachis hypogaea</name>
    <name type="common">Peanut</name>
    <dbReference type="NCBI Taxonomy" id="3818"/>
    <lineage>
        <taxon>Eukaryota</taxon>
        <taxon>Viridiplantae</taxon>
        <taxon>Streptophyta</taxon>
        <taxon>Embryophyta</taxon>
        <taxon>Tracheophyta</taxon>
        <taxon>Spermatophyta</taxon>
        <taxon>Magnoliopsida</taxon>
        <taxon>eudicotyledons</taxon>
        <taxon>Gunneridae</taxon>
        <taxon>Pentapetalae</taxon>
        <taxon>rosids</taxon>
        <taxon>fabids</taxon>
        <taxon>Fabales</taxon>
        <taxon>Fabaceae</taxon>
        <taxon>Papilionoideae</taxon>
        <taxon>50 kb inversion clade</taxon>
        <taxon>dalbergioids sensu lato</taxon>
        <taxon>Dalbergieae</taxon>
        <taxon>Pterocarpus clade</taxon>
        <taxon>Arachis</taxon>
    </lineage>
</organism>
<evidence type="ECO:0000256" key="1">
    <source>
        <dbReference type="SAM" id="MobiDB-lite"/>
    </source>
</evidence>
<gene>
    <name evidence="2" type="ORF">Ahy_A09g043490</name>
</gene>
<comment type="caution">
    <text evidence="2">The sequence shown here is derived from an EMBL/GenBank/DDBJ whole genome shotgun (WGS) entry which is preliminary data.</text>
</comment>
<proteinExistence type="predicted"/>
<reference evidence="2 3" key="1">
    <citation type="submission" date="2019-01" db="EMBL/GenBank/DDBJ databases">
        <title>Sequencing of cultivated peanut Arachis hypogaea provides insights into genome evolution and oil improvement.</title>
        <authorList>
            <person name="Chen X."/>
        </authorList>
    </citation>
    <scope>NUCLEOTIDE SEQUENCE [LARGE SCALE GENOMIC DNA]</scope>
    <source>
        <strain evidence="3">cv. Fuhuasheng</strain>
        <tissue evidence="2">Leaves</tissue>
    </source>
</reference>
<dbReference type="Proteomes" id="UP000289738">
    <property type="component" value="Chromosome A09"/>
</dbReference>
<keyword evidence="3" id="KW-1185">Reference proteome</keyword>
<name>A0A445BID9_ARAHY</name>
<evidence type="ECO:0000313" key="3">
    <source>
        <dbReference type="Proteomes" id="UP000289738"/>
    </source>
</evidence>
<dbReference type="AlphaFoldDB" id="A0A445BID9"/>